<dbReference type="AlphaFoldDB" id="A0A6I4I351"/>
<dbReference type="EMBL" id="CP066775">
    <property type="protein sequence ID" value="QQL49258.1"/>
    <property type="molecule type" value="Genomic_DNA"/>
</dbReference>
<dbReference type="Proteomes" id="UP000429232">
    <property type="component" value="Chromosome"/>
</dbReference>
<protein>
    <submittedName>
        <fullName evidence="1">Uncharacterized protein</fullName>
    </submittedName>
</protein>
<proteinExistence type="predicted"/>
<dbReference type="RefSeq" id="WP_157526968.1">
    <property type="nucleotide sequence ID" value="NZ_CP066775.1"/>
</dbReference>
<keyword evidence="2" id="KW-1185">Reference proteome</keyword>
<reference evidence="1 2" key="1">
    <citation type="submission" date="2020-12" db="EMBL/GenBank/DDBJ databases">
        <title>HMF7856_wgs.fasta genome submission.</title>
        <authorList>
            <person name="Kang H."/>
            <person name="Kim H."/>
            <person name="Joh K."/>
        </authorList>
    </citation>
    <scope>NUCLEOTIDE SEQUENCE [LARGE SCALE GENOMIC DNA]</scope>
    <source>
        <strain evidence="1 2">HMF7856</strain>
    </source>
</reference>
<gene>
    <name evidence="1" type="ORF">GO620_013910</name>
</gene>
<name>A0A6I4I351_9SPHI</name>
<dbReference type="KEGG" id="mgik:GO620_013910"/>
<organism evidence="1 2">
    <name type="scientific">Mucilaginibacter ginkgonis</name>
    <dbReference type="NCBI Taxonomy" id="2682091"/>
    <lineage>
        <taxon>Bacteria</taxon>
        <taxon>Pseudomonadati</taxon>
        <taxon>Bacteroidota</taxon>
        <taxon>Sphingobacteriia</taxon>
        <taxon>Sphingobacteriales</taxon>
        <taxon>Sphingobacteriaceae</taxon>
        <taxon>Mucilaginibacter</taxon>
    </lineage>
</organism>
<evidence type="ECO:0000313" key="1">
    <source>
        <dbReference type="EMBL" id="QQL49258.1"/>
    </source>
</evidence>
<evidence type="ECO:0000313" key="2">
    <source>
        <dbReference type="Proteomes" id="UP000429232"/>
    </source>
</evidence>
<sequence>MEKNELHALVGRQFIITGFIQQKLEIVNYIKEGYDNNAPVLMNNRFLHFTAHNLYRSIIVDLGALFSDKKNTHKNNFNQIISNSKYSNSLKREAVLTIRDLIASQKDNIEEIIRLRDKEIAHYDFEAIPATIKFNFDRLKLINCLFETALKIIMICGESPIDKENSVHYSFDRYNQYLRSLKSLINYK</sequence>
<accession>A0A6I4I351</accession>